<comment type="caution">
    <text evidence="12">The sequence shown here is derived from an EMBL/GenBank/DDBJ whole genome shotgun (WGS) entry which is preliminary data.</text>
</comment>
<dbReference type="GO" id="GO:0005634">
    <property type="term" value="C:nucleus"/>
    <property type="evidence" value="ECO:0007669"/>
    <property type="project" value="TreeGrafter"/>
</dbReference>
<evidence type="ECO:0000256" key="1">
    <source>
        <dbReference type="ARBA" id="ARBA00012513"/>
    </source>
</evidence>
<evidence type="ECO:0000256" key="8">
    <source>
        <dbReference type="ARBA" id="ARBA00048679"/>
    </source>
</evidence>
<dbReference type="Gene3D" id="3.30.200.20">
    <property type="entry name" value="Phosphorylase Kinase, domain 1"/>
    <property type="match status" value="1"/>
</dbReference>
<dbReference type="EC" id="2.7.11.1" evidence="1"/>
<dbReference type="Gene3D" id="1.10.510.10">
    <property type="entry name" value="Transferase(Phosphotransferase) domain 1"/>
    <property type="match status" value="1"/>
</dbReference>
<dbReference type="GO" id="GO:0000245">
    <property type="term" value="P:spliceosomal complex assembly"/>
    <property type="evidence" value="ECO:0007669"/>
    <property type="project" value="TreeGrafter"/>
</dbReference>
<dbReference type="PANTHER" id="PTHR47634">
    <property type="entry name" value="PROTEIN KINASE DOMAIN-CONTAINING PROTEIN-RELATED"/>
    <property type="match status" value="1"/>
</dbReference>
<dbReference type="PROSITE" id="PS00108">
    <property type="entry name" value="PROTEIN_KINASE_ST"/>
    <property type="match status" value="1"/>
</dbReference>
<keyword evidence="3" id="KW-0808">Transferase</keyword>
<feature type="domain" description="Protein kinase" evidence="11">
    <location>
        <begin position="60"/>
        <end position="238"/>
    </location>
</feature>
<dbReference type="GO" id="GO:0005524">
    <property type="term" value="F:ATP binding"/>
    <property type="evidence" value="ECO:0007669"/>
    <property type="project" value="UniProtKB-UniRule"/>
</dbReference>
<dbReference type="InterPro" id="IPR011009">
    <property type="entry name" value="Kinase-like_dom_sf"/>
</dbReference>
<reference evidence="12" key="1">
    <citation type="journal article" date="2023" name="Mol. Phylogenet. Evol.">
        <title>Genome-scale phylogeny and comparative genomics of the fungal order Sordariales.</title>
        <authorList>
            <person name="Hensen N."/>
            <person name="Bonometti L."/>
            <person name="Westerberg I."/>
            <person name="Brannstrom I.O."/>
            <person name="Guillou S."/>
            <person name="Cros-Aarteil S."/>
            <person name="Calhoun S."/>
            <person name="Haridas S."/>
            <person name="Kuo A."/>
            <person name="Mondo S."/>
            <person name="Pangilinan J."/>
            <person name="Riley R."/>
            <person name="LaButti K."/>
            <person name="Andreopoulos B."/>
            <person name="Lipzen A."/>
            <person name="Chen C."/>
            <person name="Yan M."/>
            <person name="Daum C."/>
            <person name="Ng V."/>
            <person name="Clum A."/>
            <person name="Steindorff A."/>
            <person name="Ohm R.A."/>
            <person name="Martin F."/>
            <person name="Silar P."/>
            <person name="Natvig D.O."/>
            <person name="Lalanne C."/>
            <person name="Gautier V."/>
            <person name="Ament-Velasquez S.L."/>
            <person name="Kruys A."/>
            <person name="Hutchinson M.I."/>
            <person name="Powell A.J."/>
            <person name="Barry K."/>
            <person name="Miller A.N."/>
            <person name="Grigoriev I.V."/>
            <person name="Debuchy R."/>
            <person name="Gladieux P."/>
            <person name="Hiltunen Thoren M."/>
            <person name="Johannesson H."/>
        </authorList>
    </citation>
    <scope>NUCLEOTIDE SEQUENCE</scope>
    <source>
        <strain evidence="12">CBS 757.83</strain>
    </source>
</reference>
<evidence type="ECO:0000256" key="2">
    <source>
        <dbReference type="ARBA" id="ARBA00022527"/>
    </source>
</evidence>
<evidence type="ECO:0000256" key="4">
    <source>
        <dbReference type="ARBA" id="ARBA00022741"/>
    </source>
</evidence>
<evidence type="ECO:0000313" key="13">
    <source>
        <dbReference type="Proteomes" id="UP001305647"/>
    </source>
</evidence>
<dbReference type="Pfam" id="PF00069">
    <property type="entry name" value="Pkinase"/>
    <property type="match status" value="1"/>
</dbReference>
<keyword evidence="4 9" id="KW-0547">Nucleotide-binding</keyword>
<dbReference type="PANTHER" id="PTHR47634:SF9">
    <property type="entry name" value="PROTEIN KINASE DOMAIN-CONTAINING PROTEIN-RELATED"/>
    <property type="match status" value="1"/>
</dbReference>
<comment type="similarity">
    <text evidence="10">Belongs to the protein kinase superfamily.</text>
</comment>
<keyword evidence="2 10" id="KW-0723">Serine/threonine-protein kinase</keyword>
<sequence length="238" mass="26990">MTSLFRRIWTGRPPSPPRVFSNTNFERISAACKIEEETFPGYFAARYYPVRIGDVFVSRYQVVGKLGYGAYSTVWLVRDLAQHRHVALKVFIRSQVMGRAADHELNTYQHITHVSTSSSHPGRKAVRSLLDSFRVSGPDGEHHCLVHPPLWDSVKGFLGRNPVRRLPPVVLRVVLQQLLMALDFLHSECHLIHTDLKMDNIMLGAGDNSTFDEFEQQELGAHHREKKSTAASSIFLVS</sequence>
<feature type="binding site" evidence="9">
    <location>
        <position position="89"/>
    </location>
    <ligand>
        <name>ATP</name>
        <dbReference type="ChEBI" id="CHEBI:30616"/>
    </ligand>
</feature>
<evidence type="ECO:0000256" key="7">
    <source>
        <dbReference type="ARBA" id="ARBA00047899"/>
    </source>
</evidence>
<evidence type="ECO:0000256" key="5">
    <source>
        <dbReference type="ARBA" id="ARBA00022777"/>
    </source>
</evidence>
<dbReference type="AlphaFoldDB" id="A0AAN6Q321"/>
<dbReference type="PROSITE" id="PS50011">
    <property type="entry name" value="PROTEIN_KINASE_DOM"/>
    <property type="match status" value="1"/>
</dbReference>
<accession>A0AAN6Q321</accession>
<keyword evidence="5 12" id="KW-0418">Kinase</keyword>
<keyword evidence="13" id="KW-1185">Reference proteome</keyword>
<organism evidence="12 13">
    <name type="scientific">Parathielavia hyrcaniae</name>
    <dbReference type="NCBI Taxonomy" id="113614"/>
    <lineage>
        <taxon>Eukaryota</taxon>
        <taxon>Fungi</taxon>
        <taxon>Dikarya</taxon>
        <taxon>Ascomycota</taxon>
        <taxon>Pezizomycotina</taxon>
        <taxon>Sordariomycetes</taxon>
        <taxon>Sordariomycetidae</taxon>
        <taxon>Sordariales</taxon>
        <taxon>Chaetomiaceae</taxon>
        <taxon>Parathielavia</taxon>
    </lineage>
</organism>
<evidence type="ECO:0000256" key="10">
    <source>
        <dbReference type="RuleBase" id="RU000304"/>
    </source>
</evidence>
<dbReference type="SMART" id="SM00220">
    <property type="entry name" value="S_TKc"/>
    <property type="match status" value="1"/>
</dbReference>
<dbReference type="GO" id="GO:0004674">
    <property type="term" value="F:protein serine/threonine kinase activity"/>
    <property type="evidence" value="ECO:0007669"/>
    <property type="project" value="UniProtKB-KW"/>
</dbReference>
<keyword evidence="6 9" id="KW-0067">ATP-binding</keyword>
<dbReference type="GO" id="GO:0050684">
    <property type="term" value="P:regulation of mRNA processing"/>
    <property type="evidence" value="ECO:0007669"/>
    <property type="project" value="TreeGrafter"/>
</dbReference>
<dbReference type="PROSITE" id="PS00107">
    <property type="entry name" value="PROTEIN_KINASE_ATP"/>
    <property type="match status" value="1"/>
</dbReference>
<comment type="catalytic activity">
    <reaction evidence="7">
        <text>L-threonyl-[protein] + ATP = O-phospho-L-threonyl-[protein] + ADP + H(+)</text>
        <dbReference type="Rhea" id="RHEA:46608"/>
        <dbReference type="Rhea" id="RHEA-COMP:11060"/>
        <dbReference type="Rhea" id="RHEA-COMP:11605"/>
        <dbReference type="ChEBI" id="CHEBI:15378"/>
        <dbReference type="ChEBI" id="CHEBI:30013"/>
        <dbReference type="ChEBI" id="CHEBI:30616"/>
        <dbReference type="ChEBI" id="CHEBI:61977"/>
        <dbReference type="ChEBI" id="CHEBI:456216"/>
        <dbReference type="EC" id="2.7.11.1"/>
    </reaction>
</comment>
<evidence type="ECO:0000313" key="12">
    <source>
        <dbReference type="EMBL" id="KAK4102677.1"/>
    </source>
</evidence>
<dbReference type="GO" id="GO:0005737">
    <property type="term" value="C:cytoplasm"/>
    <property type="evidence" value="ECO:0007669"/>
    <property type="project" value="TreeGrafter"/>
</dbReference>
<reference evidence="12" key="2">
    <citation type="submission" date="2023-05" db="EMBL/GenBank/DDBJ databases">
        <authorList>
            <consortium name="Lawrence Berkeley National Laboratory"/>
            <person name="Steindorff A."/>
            <person name="Hensen N."/>
            <person name="Bonometti L."/>
            <person name="Westerberg I."/>
            <person name="Brannstrom I.O."/>
            <person name="Guillou S."/>
            <person name="Cros-Aarteil S."/>
            <person name="Calhoun S."/>
            <person name="Haridas S."/>
            <person name="Kuo A."/>
            <person name="Mondo S."/>
            <person name="Pangilinan J."/>
            <person name="Riley R."/>
            <person name="Labutti K."/>
            <person name="Andreopoulos B."/>
            <person name="Lipzen A."/>
            <person name="Chen C."/>
            <person name="Yanf M."/>
            <person name="Daum C."/>
            <person name="Ng V."/>
            <person name="Clum A."/>
            <person name="Ohm R."/>
            <person name="Martin F."/>
            <person name="Silar P."/>
            <person name="Natvig D."/>
            <person name="Lalanne C."/>
            <person name="Gautier V."/>
            <person name="Ament-Velasquez S.L."/>
            <person name="Kruys A."/>
            <person name="Hutchinson M.I."/>
            <person name="Powell A.J."/>
            <person name="Barry K."/>
            <person name="Miller A.N."/>
            <person name="Grigoriev I.V."/>
            <person name="Debuchy R."/>
            <person name="Gladieux P."/>
            <person name="Thoren M.H."/>
            <person name="Johannesson H."/>
        </authorList>
    </citation>
    <scope>NUCLEOTIDE SEQUENCE</scope>
    <source>
        <strain evidence="12">CBS 757.83</strain>
    </source>
</reference>
<evidence type="ECO:0000256" key="6">
    <source>
        <dbReference type="ARBA" id="ARBA00022840"/>
    </source>
</evidence>
<dbReference type="SUPFAM" id="SSF56112">
    <property type="entry name" value="Protein kinase-like (PK-like)"/>
    <property type="match status" value="1"/>
</dbReference>
<evidence type="ECO:0000256" key="3">
    <source>
        <dbReference type="ARBA" id="ARBA00022679"/>
    </source>
</evidence>
<evidence type="ECO:0000256" key="9">
    <source>
        <dbReference type="PROSITE-ProRule" id="PRU10141"/>
    </source>
</evidence>
<dbReference type="InterPro" id="IPR000719">
    <property type="entry name" value="Prot_kinase_dom"/>
</dbReference>
<dbReference type="Proteomes" id="UP001305647">
    <property type="component" value="Unassembled WGS sequence"/>
</dbReference>
<dbReference type="InterPro" id="IPR008271">
    <property type="entry name" value="Ser/Thr_kinase_AS"/>
</dbReference>
<protein>
    <recommendedName>
        <fullName evidence="1">non-specific serine/threonine protein kinase</fullName>
        <ecNumber evidence="1">2.7.11.1</ecNumber>
    </recommendedName>
</protein>
<gene>
    <name evidence="12" type="ORF">N658DRAFT_345498</name>
</gene>
<dbReference type="EMBL" id="MU863631">
    <property type="protein sequence ID" value="KAK4102677.1"/>
    <property type="molecule type" value="Genomic_DNA"/>
</dbReference>
<proteinExistence type="inferred from homology"/>
<dbReference type="InterPro" id="IPR017441">
    <property type="entry name" value="Protein_kinase_ATP_BS"/>
</dbReference>
<dbReference type="InterPro" id="IPR051334">
    <property type="entry name" value="SRPK"/>
</dbReference>
<comment type="catalytic activity">
    <reaction evidence="8">
        <text>L-seryl-[protein] + ATP = O-phospho-L-seryl-[protein] + ADP + H(+)</text>
        <dbReference type="Rhea" id="RHEA:17989"/>
        <dbReference type="Rhea" id="RHEA-COMP:9863"/>
        <dbReference type="Rhea" id="RHEA-COMP:11604"/>
        <dbReference type="ChEBI" id="CHEBI:15378"/>
        <dbReference type="ChEBI" id="CHEBI:29999"/>
        <dbReference type="ChEBI" id="CHEBI:30616"/>
        <dbReference type="ChEBI" id="CHEBI:83421"/>
        <dbReference type="ChEBI" id="CHEBI:456216"/>
        <dbReference type="EC" id="2.7.11.1"/>
    </reaction>
</comment>
<evidence type="ECO:0000259" key="11">
    <source>
        <dbReference type="PROSITE" id="PS50011"/>
    </source>
</evidence>
<name>A0AAN6Q321_9PEZI</name>